<dbReference type="RefSeq" id="XP_021885158.1">
    <property type="nucleotide sequence ID" value="XM_022021836.1"/>
</dbReference>
<feature type="domain" description="VWFA" evidence="2">
    <location>
        <begin position="282"/>
        <end position="461"/>
    </location>
</feature>
<evidence type="ECO:0000313" key="5">
    <source>
        <dbReference type="Proteomes" id="UP000193648"/>
    </source>
</evidence>
<feature type="region of interest" description="Disordered" evidence="1">
    <location>
        <begin position="701"/>
        <end position="746"/>
    </location>
</feature>
<dbReference type="OrthoDB" id="1729737at2759"/>
<dbReference type="Pfam" id="PF08487">
    <property type="entry name" value="VIT"/>
    <property type="match status" value="1"/>
</dbReference>
<dbReference type="EMBL" id="MCFF01000004">
    <property type="protein sequence ID" value="ORZ27431.1"/>
    <property type="molecule type" value="Genomic_DNA"/>
</dbReference>
<dbReference type="InParanoid" id="A0A1Y2H0A2"/>
<sequence>MQILICGLSSVGNHNKYLPLVDIKAHTEILALNSRTKLTQTFINPSNDTIPELQYTFPLYDGVSVVSFNCQIGDRLIKGQVKERFQARTEFNDAVGQGKAAVLLEQLPDASDVFTSSVGNAPPGSTILVEITFIGELKHDAEIDGTRFTIPTKIMPRYGQYPVELYTGVHVQKATGGSLQVTVDIIMPDQKPIQQIQSPSHPIAVSIGTTSIAPNATPTMSKASATLSLGRAELDKDFVIHVLAKDTGDPSAILETHPSIPNQRALMTTLVPRFQLPPEKPEIIFVCDRSGSMQGTAISLARSALNVFLKSLPVGVKFNICSFGSNYSFLWDKSQIYSQNTLDQAINYVKKMRANMGGTEMFPCIKATVEKRSQDMPLEIMLLTDGEIWNQDQLFSYLNKEVMESKMPIRVFTLGVGNGVSHALIEGVAKAGNGFSQAVGEGEKMDKKVVRMLKGALSPQITNYTLEVKYGDATEENSGKANEDDEGFEMVERVTDSLEVKLNITKEKKPISLFEKSIDLDKTPSDGDEDLPQLAPPKLLQAPHVIPPLYAFNRTTVYLLMGPGSNPRTPKSVILRGESWRGPLELEIPIQVLDTPGETIHQMAARKAIAELEQGRGWITQAKDDKDTLIKVKFGGAVFERLVEKEAVRLGIQYQISNKWCSFVGVEDTSQNRAVGSNNSTGWNISSPPAYNYVISAPSLRSQASPQAPPSQSQPDPKSIPGSGSSRSRQWSEPSGSYAEEEDEDEEMTMCHFAEVSINTSSSGVASEHHLKGLLALQTFEGSWKWESALFSCLGLKPDEVAKQLAVKDTKNNASSSRATAVATALAIKFFEKKLASEKDIWDLVVQKARLWIEEHMGAAQAVDLLNRVDELIK</sequence>
<feature type="domain" description="VIT" evidence="3">
    <location>
        <begin position="4"/>
        <end position="135"/>
    </location>
</feature>
<comment type="caution">
    <text evidence="4">The sequence shown here is derived from an EMBL/GenBank/DDBJ whole genome shotgun (WGS) entry which is preliminary data.</text>
</comment>
<name>A0A1Y2H0A2_9FUNG</name>
<dbReference type="InterPro" id="IPR036465">
    <property type="entry name" value="vWFA_dom_sf"/>
</dbReference>
<protein>
    <submittedName>
        <fullName evidence="4">von Willebrand factor type A domain-domain-containing protein</fullName>
    </submittedName>
</protein>
<organism evidence="4 5">
    <name type="scientific">Lobosporangium transversale</name>
    <dbReference type="NCBI Taxonomy" id="64571"/>
    <lineage>
        <taxon>Eukaryota</taxon>
        <taxon>Fungi</taxon>
        <taxon>Fungi incertae sedis</taxon>
        <taxon>Mucoromycota</taxon>
        <taxon>Mortierellomycotina</taxon>
        <taxon>Mortierellomycetes</taxon>
        <taxon>Mortierellales</taxon>
        <taxon>Mortierellaceae</taxon>
        <taxon>Lobosporangium</taxon>
    </lineage>
</organism>
<dbReference type="GeneID" id="33563680"/>
<dbReference type="Proteomes" id="UP000193648">
    <property type="component" value="Unassembled WGS sequence"/>
</dbReference>
<evidence type="ECO:0000313" key="4">
    <source>
        <dbReference type="EMBL" id="ORZ27431.1"/>
    </source>
</evidence>
<gene>
    <name evidence="4" type="ORF">BCR41DRAFT_332105</name>
</gene>
<dbReference type="InterPro" id="IPR002035">
    <property type="entry name" value="VWF_A"/>
</dbReference>
<evidence type="ECO:0000256" key="1">
    <source>
        <dbReference type="SAM" id="MobiDB-lite"/>
    </source>
</evidence>
<accession>A0A1Y2H0A2</accession>
<dbReference type="PANTHER" id="PTHR45737:SF6">
    <property type="entry name" value="VON WILLEBRAND FACTOR A DOMAIN-CONTAINING PROTEIN 5A"/>
    <property type="match status" value="1"/>
</dbReference>
<dbReference type="Pfam" id="PF13768">
    <property type="entry name" value="VWA_3"/>
    <property type="match status" value="1"/>
</dbReference>
<reference evidence="4 5" key="1">
    <citation type="submission" date="2016-07" db="EMBL/GenBank/DDBJ databases">
        <title>Pervasive Adenine N6-methylation of Active Genes in Fungi.</title>
        <authorList>
            <consortium name="DOE Joint Genome Institute"/>
            <person name="Mondo S.J."/>
            <person name="Dannebaum R.O."/>
            <person name="Kuo R.C."/>
            <person name="Labutti K."/>
            <person name="Haridas S."/>
            <person name="Kuo A."/>
            <person name="Salamov A."/>
            <person name="Ahrendt S.R."/>
            <person name="Lipzen A."/>
            <person name="Sullivan W."/>
            <person name="Andreopoulos W.B."/>
            <person name="Clum A."/>
            <person name="Lindquist E."/>
            <person name="Daum C."/>
            <person name="Ramamoorthy G.K."/>
            <person name="Gryganskyi A."/>
            <person name="Culley D."/>
            <person name="Magnuson J.K."/>
            <person name="James T.Y."/>
            <person name="O'Malley M.A."/>
            <person name="Stajich J.E."/>
            <person name="Spatafora J.W."/>
            <person name="Visel A."/>
            <person name="Grigoriev I.V."/>
        </authorList>
    </citation>
    <scope>NUCLEOTIDE SEQUENCE [LARGE SCALE GENOMIC DNA]</scope>
    <source>
        <strain evidence="4 5">NRRL 3116</strain>
    </source>
</reference>
<evidence type="ECO:0000259" key="3">
    <source>
        <dbReference type="PROSITE" id="PS51468"/>
    </source>
</evidence>
<dbReference type="SUPFAM" id="SSF53300">
    <property type="entry name" value="vWA-like"/>
    <property type="match status" value="1"/>
</dbReference>
<dbReference type="SMART" id="SM00327">
    <property type="entry name" value="VWA"/>
    <property type="match status" value="1"/>
</dbReference>
<dbReference type="PANTHER" id="PTHR45737">
    <property type="entry name" value="VON WILLEBRAND FACTOR A DOMAIN-CONTAINING PROTEIN 5A"/>
    <property type="match status" value="1"/>
</dbReference>
<dbReference type="PROSITE" id="PS50234">
    <property type="entry name" value="VWFA"/>
    <property type="match status" value="1"/>
</dbReference>
<keyword evidence="5" id="KW-1185">Reference proteome</keyword>
<dbReference type="STRING" id="64571.A0A1Y2H0A2"/>
<dbReference type="AlphaFoldDB" id="A0A1Y2H0A2"/>
<dbReference type="PROSITE" id="PS51468">
    <property type="entry name" value="VIT"/>
    <property type="match status" value="1"/>
</dbReference>
<dbReference type="InterPro" id="IPR013694">
    <property type="entry name" value="VIT"/>
</dbReference>
<dbReference type="Gene3D" id="3.40.50.410">
    <property type="entry name" value="von Willebrand factor, type A domain"/>
    <property type="match status" value="1"/>
</dbReference>
<proteinExistence type="predicted"/>
<feature type="compositionally biased region" description="Low complexity" evidence="1">
    <location>
        <begin position="701"/>
        <end position="721"/>
    </location>
</feature>
<evidence type="ECO:0000259" key="2">
    <source>
        <dbReference type="PROSITE" id="PS50234"/>
    </source>
</evidence>
<dbReference type="SMART" id="SM00609">
    <property type="entry name" value="VIT"/>
    <property type="match status" value="1"/>
</dbReference>
<feature type="compositionally biased region" description="Polar residues" evidence="1">
    <location>
        <begin position="722"/>
        <end position="735"/>
    </location>
</feature>